<keyword evidence="5" id="KW-1185">Reference proteome</keyword>
<protein>
    <submittedName>
        <fullName evidence="3">Uncharacterized protein</fullName>
    </submittedName>
</protein>
<dbReference type="EMBL" id="HBIW01007887">
    <property type="protein sequence ID" value="CAE0691218.1"/>
    <property type="molecule type" value="Transcribed_RNA"/>
</dbReference>
<dbReference type="EMBL" id="CAKKNE010000001">
    <property type="protein sequence ID" value="CAH0365769.1"/>
    <property type="molecule type" value="Genomic_DNA"/>
</dbReference>
<feature type="compositionally biased region" description="Basic residues" evidence="1">
    <location>
        <begin position="104"/>
        <end position="113"/>
    </location>
</feature>
<feature type="compositionally biased region" description="Basic and acidic residues" evidence="1">
    <location>
        <begin position="114"/>
        <end position="125"/>
    </location>
</feature>
<feature type="region of interest" description="Disordered" evidence="1">
    <location>
        <begin position="54"/>
        <end position="133"/>
    </location>
</feature>
<dbReference type="EMBL" id="HBIW01007885">
    <property type="protein sequence ID" value="CAE0691216.1"/>
    <property type="molecule type" value="Transcribed_RNA"/>
</dbReference>
<accession>A0A6S8SS53</accession>
<evidence type="ECO:0000313" key="4">
    <source>
        <dbReference type="EMBL" id="CAH0365769.1"/>
    </source>
</evidence>
<name>A0A6S8SS53_9STRA</name>
<evidence type="ECO:0000313" key="5">
    <source>
        <dbReference type="Proteomes" id="UP000789595"/>
    </source>
</evidence>
<evidence type="ECO:0000256" key="1">
    <source>
        <dbReference type="SAM" id="MobiDB-lite"/>
    </source>
</evidence>
<reference evidence="4" key="2">
    <citation type="submission" date="2021-11" db="EMBL/GenBank/DDBJ databases">
        <authorList>
            <consortium name="Genoscope - CEA"/>
            <person name="William W."/>
        </authorList>
    </citation>
    <scope>NUCLEOTIDE SEQUENCE</scope>
</reference>
<feature type="compositionally biased region" description="Basic and acidic residues" evidence="1">
    <location>
        <begin position="54"/>
        <end position="80"/>
    </location>
</feature>
<dbReference type="Proteomes" id="UP000789595">
    <property type="component" value="Unassembled WGS sequence"/>
</dbReference>
<gene>
    <name evidence="2" type="ORF">PCAL00307_LOCUS6652</name>
    <name evidence="3" type="ORF">PCAL00307_LOCUS6654</name>
    <name evidence="4" type="ORF">PECAL_1P22240</name>
</gene>
<evidence type="ECO:0000313" key="3">
    <source>
        <dbReference type="EMBL" id="CAE0691218.1"/>
    </source>
</evidence>
<sequence>MRLVVLVLVGLAAAKERKRGYLRGVGNIFRNKASTQRNRALKHLAKLDREVAAMKSERARDRKIQEREGRHAADEAAGERADEEENQEADHTDRRRLSVFSASARRKRAAGHLRQVEKKHSHDPHPGVTGELEYDHPVSYAVAVAKKHAEEAAAPALQLRDA</sequence>
<dbReference type="AlphaFoldDB" id="A0A6S8SS53"/>
<reference evidence="3" key="1">
    <citation type="submission" date="2021-01" db="EMBL/GenBank/DDBJ databases">
        <authorList>
            <person name="Corre E."/>
            <person name="Pelletier E."/>
            <person name="Niang G."/>
            <person name="Scheremetjew M."/>
            <person name="Finn R."/>
            <person name="Kale V."/>
            <person name="Holt S."/>
            <person name="Cochrane G."/>
            <person name="Meng A."/>
            <person name="Brown T."/>
            <person name="Cohen L."/>
        </authorList>
    </citation>
    <scope>NUCLEOTIDE SEQUENCE</scope>
    <source>
        <strain evidence="3">CCMP1756</strain>
    </source>
</reference>
<proteinExistence type="predicted"/>
<organism evidence="3">
    <name type="scientific">Pelagomonas calceolata</name>
    <dbReference type="NCBI Taxonomy" id="35677"/>
    <lineage>
        <taxon>Eukaryota</taxon>
        <taxon>Sar</taxon>
        <taxon>Stramenopiles</taxon>
        <taxon>Ochrophyta</taxon>
        <taxon>Pelagophyceae</taxon>
        <taxon>Pelagomonadales</taxon>
        <taxon>Pelagomonadaceae</taxon>
        <taxon>Pelagomonas</taxon>
    </lineage>
</organism>
<evidence type="ECO:0000313" key="2">
    <source>
        <dbReference type="EMBL" id="CAE0691216.1"/>
    </source>
</evidence>